<proteinExistence type="predicted"/>
<gene>
    <name evidence="1" type="ORF">ACFQNG_11260</name>
</gene>
<keyword evidence="1" id="KW-0489">Methyltransferase</keyword>
<dbReference type="EC" id="2.1.1.64" evidence="1"/>
<dbReference type="GO" id="GO:0032259">
    <property type="term" value="P:methylation"/>
    <property type="evidence" value="ECO:0007669"/>
    <property type="project" value="UniProtKB-KW"/>
</dbReference>
<dbReference type="Proteomes" id="UP001596500">
    <property type="component" value="Unassembled WGS sequence"/>
</dbReference>
<accession>A0ABW2RL11</accession>
<protein>
    <submittedName>
        <fullName evidence="1">Class I SAM-dependent methyltransferase</fullName>
        <ecNumber evidence="1">2.1.1.222</ecNumber>
        <ecNumber evidence="1">2.1.1.64</ecNumber>
    </submittedName>
</protein>
<organism evidence="1 2">
    <name type="scientific">Laceyella putida</name>
    <dbReference type="NCBI Taxonomy" id="110101"/>
    <lineage>
        <taxon>Bacteria</taxon>
        <taxon>Bacillati</taxon>
        <taxon>Bacillota</taxon>
        <taxon>Bacilli</taxon>
        <taxon>Bacillales</taxon>
        <taxon>Thermoactinomycetaceae</taxon>
        <taxon>Laceyella</taxon>
    </lineage>
</organism>
<reference evidence="2" key="1">
    <citation type="journal article" date="2019" name="Int. J. Syst. Evol. Microbiol.">
        <title>The Global Catalogue of Microorganisms (GCM) 10K type strain sequencing project: providing services to taxonomists for standard genome sequencing and annotation.</title>
        <authorList>
            <consortium name="The Broad Institute Genomics Platform"/>
            <consortium name="The Broad Institute Genome Sequencing Center for Infectious Disease"/>
            <person name="Wu L."/>
            <person name="Ma J."/>
        </authorList>
    </citation>
    <scope>NUCLEOTIDE SEQUENCE [LARGE SCALE GENOMIC DNA]</scope>
    <source>
        <strain evidence="2">CGMCC 1.12942</strain>
    </source>
</reference>
<dbReference type="PANTHER" id="PTHR43861">
    <property type="entry name" value="TRANS-ACONITATE 2-METHYLTRANSFERASE-RELATED"/>
    <property type="match status" value="1"/>
</dbReference>
<dbReference type="CDD" id="cd02440">
    <property type="entry name" value="AdoMet_MTases"/>
    <property type="match status" value="1"/>
</dbReference>
<dbReference type="Gene3D" id="3.40.50.150">
    <property type="entry name" value="Vaccinia Virus protein VP39"/>
    <property type="match status" value="1"/>
</dbReference>
<sequence length="230" mass="27012">MKLSIWASLTPQQRLEHAQQIITRFHQLRPHSYYIDKYRDAEADYWFPILHQLDSQLSKGPQQKVLDVGPAYGTLLLYAALWGAKGYGMDMYHQYWSKELEQNYSIEWAQKNIEADDIPWKEPFDVILFTEVLEHMNYHPGPVFRKFFDALKPGGVLFLTTPWARAYASSVNPDLSQMPHYQPGMQFTDDEHKYYSLDEIMWLAKDAGFTASYLDIYKNHLLLVLKRPEA</sequence>
<comment type="caution">
    <text evidence="1">The sequence shown here is derived from an EMBL/GenBank/DDBJ whole genome shotgun (WGS) entry which is preliminary data.</text>
</comment>
<dbReference type="InterPro" id="IPR029063">
    <property type="entry name" value="SAM-dependent_MTases_sf"/>
</dbReference>
<dbReference type="EMBL" id="JBHTBW010000032">
    <property type="protein sequence ID" value="MFC7441691.1"/>
    <property type="molecule type" value="Genomic_DNA"/>
</dbReference>
<dbReference type="EC" id="2.1.1.222" evidence="1"/>
<name>A0ABW2RL11_9BACL</name>
<keyword evidence="2" id="KW-1185">Reference proteome</keyword>
<evidence type="ECO:0000313" key="2">
    <source>
        <dbReference type="Proteomes" id="UP001596500"/>
    </source>
</evidence>
<dbReference type="RefSeq" id="WP_379865053.1">
    <property type="nucleotide sequence ID" value="NZ_JBHTBW010000032.1"/>
</dbReference>
<dbReference type="SUPFAM" id="SSF53335">
    <property type="entry name" value="S-adenosyl-L-methionine-dependent methyltransferases"/>
    <property type="match status" value="1"/>
</dbReference>
<dbReference type="GO" id="GO:0061542">
    <property type="term" value="F:3-demethylubiquinol 3-O-methyltransferase activity"/>
    <property type="evidence" value="ECO:0007669"/>
    <property type="project" value="UniProtKB-EC"/>
</dbReference>
<dbReference type="GO" id="GO:0102208">
    <property type="term" value="F:2-polyprenyl-6-hydroxyphenol methylase activity"/>
    <property type="evidence" value="ECO:0007669"/>
    <property type="project" value="UniProtKB-EC"/>
</dbReference>
<evidence type="ECO:0000313" key="1">
    <source>
        <dbReference type="EMBL" id="MFC7441691.1"/>
    </source>
</evidence>
<dbReference type="Pfam" id="PF13489">
    <property type="entry name" value="Methyltransf_23"/>
    <property type="match status" value="1"/>
</dbReference>
<keyword evidence="1" id="KW-0808">Transferase</keyword>